<reference evidence="1" key="1">
    <citation type="journal article" date="2022" name="bioRxiv">
        <title>Sequencing and chromosome-scale assembly of the giantPleurodeles waltlgenome.</title>
        <authorList>
            <person name="Brown T."/>
            <person name="Elewa A."/>
            <person name="Iarovenko S."/>
            <person name="Subramanian E."/>
            <person name="Araus A.J."/>
            <person name="Petzold A."/>
            <person name="Susuki M."/>
            <person name="Suzuki K.-i.T."/>
            <person name="Hayashi T."/>
            <person name="Toyoda A."/>
            <person name="Oliveira C."/>
            <person name="Osipova E."/>
            <person name="Leigh N.D."/>
            <person name="Simon A."/>
            <person name="Yun M.H."/>
        </authorList>
    </citation>
    <scope>NUCLEOTIDE SEQUENCE</scope>
    <source>
        <strain evidence="1">20211129_DDA</strain>
        <tissue evidence="1">Liver</tissue>
    </source>
</reference>
<organism evidence="1 2">
    <name type="scientific">Pleurodeles waltl</name>
    <name type="common">Iberian ribbed newt</name>
    <dbReference type="NCBI Taxonomy" id="8319"/>
    <lineage>
        <taxon>Eukaryota</taxon>
        <taxon>Metazoa</taxon>
        <taxon>Chordata</taxon>
        <taxon>Craniata</taxon>
        <taxon>Vertebrata</taxon>
        <taxon>Euteleostomi</taxon>
        <taxon>Amphibia</taxon>
        <taxon>Batrachia</taxon>
        <taxon>Caudata</taxon>
        <taxon>Salamandroidea</taxon>
        <taxon>Salamandridae</taxon>
        <taxon>Pleurodelinae</taxon>
        <taxon>Pleurodeles</taxon>
    </lineage>
</organism>
<evidence type="ECO:0000313" key="2">
    <source>
        <dbReference type="Proteomes" id="UP001066276"/>
    </source>
</evidence>
<evidence type="ECO:0000313" key="1">
    <source>
        <dbReference type="EMBL" id="KAJ1124774.1"/>
    </source>
</evidence>
<comment type="caution">
    <text evidence="1">The sequence shown here is derived from an EMBL/GenBank/DDBJ whole genome shotgun (WGS) entry which is preliminary data.</text>
</comment>
<proteinExistence type="predicted"/>
<dbReference type="Proteomes" id="UP001066276">
    <property type="component" value="Chromosome 7"/>
</dbReference>
<evidence type="ECO:0008006" key="3">
    <source>
        <dbReference type="Google" id="ProtNLM"/>
    </source>
</evidence>
<protein>
    <recommendedName>
        <fullName evidence="3">Reverse transcriptase</fullName>
    </recommendedName>
</protein>
<gene>
    <name evidence="1" type="ORF">NDU88_003223</name>
</gene>
<name>A0AAV7PD72_PLEWA</name>
<dbReference type="AlphaFoldDB" id="A0AAV7PD72"/>
<sequence>MMETGMAMESEAVSSLPLAVAISNLETAEKAPEAPGGAETDEAVIKREAKGGWIGIFSFRALTRRWELEIREMEDLDWEAALMFPQELAIRSRLRLIQFKILGKAQYPECLRCRTRIGDFIHTIWGCPVIQDYWTKIVGGLQGVLMEQILLDPKFILLGIPNDVDLPRARLLFCNLGLVVAKRDITRLWGSEVGPEVELW</sequence>
<dbReference type="EMBL" id="JANPWB010000011">
    <property type="protein sequence ID" value="KAJ1124774.1"/>
    <property type="molecule type" value="Genomic_DNA"/>
</dbReference>
<keyword evidence="2" id="KW-1185">Reference proteome</keyword>
<accession>A0AAV7PD72</accession>